<dbReference type="PROSITE" id="PS50146">
    <property type="entry name" value="DAGK"/>
    <property type="match status" value="1"/>
</dbReference>
<proteinExistence type="predicted"/>
<protein>
    <recommendedName>
        <fullName evidence="1">DAGKc domain-containing protein</fullName>
    </recommendedName>
</protein>
<keyword evidence="3" id="KW-1185">Reference proteome</keyword>
<dbReference type="Gene3D" id="2.60.200.40">
    <property type="match status" value="1"/>
</dbReference>
<evidence type="ECO:0000313" key="3">
    <source>
        <dbReference type="Proteomes" id="UP001165065"/>
    </source>
</evidence>
<dbReference type="Pfam" id="PF00781">
    <property type="entry name" value="DAGK_cat"/>
    <property type="match status" value="1"/>
</dbReference>
<feature type="domain" description="DAGKc" evidence="1">
    <location>
        <begin position="1"/>
        <end position="144"/>
    </location>
</feature>
<dbReference type="InterPro" id="IPR016064">
    <property type="entry name" value="NAD/diacylglycerol_kinase_sf"/>
</dbReference>
<comment type="caution">
    <text evidence="2">The sequence shown here is derived from an EMBL/GenBank/DDBJ whole genome shotgun (WGS) entry which is preliminary data.</text>
</comment>
<dbReference type="InterPro" id="IPR017438">
    <property type="entry name" value="ATP-NAD_kinase_N"/>
</dbReference>
<dbReference type="GO" id="GO:0016301">
    <property type="term" value="F:kinase activity"/>
    <property type="evidence" value="ECO:0007669"/>
    <property type="project" value="InterPro"/>
</dbReference>
<dbReference type="InterPro" id="IPR001206">
    <property type="entry name" value="Diacylglycerol_kinase_cat_dom"/>
</dbReference>
<dbReference type="Proteomes" id="UP001165065">
    <property type="component" value="Unassembled WGS sequence"/>
</dbReference>
<evidence type="ECO:0000313" key="2">
    <source>
        <dbReference type="EMBL" id="GMI35922.1"/>
    </source>
</evidence>
<dbReference type="OrthoDB" id="202977at2759"/>
<dbReference type="EMBL" id="BRYA01000061">
    <property type="protein sequence ID" value="GMI35922.1"/>
    <property type="molecule type" value="Genomic_DNA"/>
</dbReference>
<dbReference type="Gene3D" id="3.40.50.10330">
    <property type="entry name" value="Probable inorganic polyphosphate/atp-NAD kinase, domain 1"/>
    <property type="match status" value="1"/>
</dbReference>
<reference evidence="3" key="1">
    <citation type="journal article" date="2023" name="Commun. Biol.">
        <title>Genome analysis of Parmales, the sister group of diatoms, reveals the evolutionary specialization of diatoms from phago-mixotrophs to photoautotrophs.</title>
        <authorList>
            <person name="Ban H."/>
            <person name="Sato S."/>
            <person name="Yoshikawa S."/>
            <person name="Yamada K."/>
            <person name="Nakamura Y."/>
            <person name="Ichinomiya M."/>
            <person name="Sato N."/>
            <person name="Blanc-Mathieu R."/>
            <person name="Endo H."/>
            <person name="Kuwata A."/>
            <person name="Ogata H."/>
        </authorList>
    </citation>
    <scope>NUCLEOTIDE SEQUENCE [LARGE SCALE GENOMIC DNA]</scope>
</reference>
<organism evidence="2 3">
    <name type="scientific">Triparma columacea</name>
    <dbReference type="NCBI Taxonomy" id="722753"/>
    <lineage>
        <taxon>Eukaryota</taxon>
        <taxon>Sar</taxon>
        <taxon>Stramenopiles</taxon>
        <taxon>Ochrophyta</taxon>
        <taxon>Bolidophyceae</taxon>
        <taxon>Parmales</taxon>
        <taxon>Triparmaceae</taxon>
        <taxon>Triparma</taxon>
    </lineage>
</organism>
<dbReference type="SUPFAM" id="SSF111331">
    <property type="entry name" value="NAD kinase/diacylglycerol kinase-like"/>
    <property type="match status" value="1"/>
</dbReference>
<sequence>MLNLNARLVDEALVKQVIQDSGIPHGDIYATRSREDASTAARDIIDGGYDVVAVVGGDGTIVGAIEALAEEGERRGEGGVKGLPVIAYLPMGTGNGLGGVVGYKVGRFKKRKSIAKGLRLLKSSHTSTSIKTVPVPLLSVTYKGAPSSSSSNLCFFCGCGFDAVMLNDFITIKKWARKTGILTGPLSSIPGYCAALAFKTLPKGVRRIHELKVRVTAPISQDTTWIDHRRGDFATNVGGGVVFEGTTGILAAATVPFYGGGMKLFPFARMGREGMHLRLGRMSPVVGAVNIPGVFKGWYRDKKTQRIVDFRGEEFDVEFLGEGEKPVQHSGEGVGGKTGFNVKTVGDVEFWDWEEDRVVIDE</sequence>
<name>A0A9W7G7B9_9STRA</name>
<accession>A0A9W7G7B9</accession>
<gene>
    <name evidence="2" type="ORF">TrCOL_g9854</name>
</gene>
<dbReference type="AlphaFoldDB" id="A0A9W7G7B9"/>
<evidence type="ECO:0000259" key="1">
    <source>
        <dbReference type="PROSITE" id="PS50146"/>
    </source>
</evidence>